<dbReference type="Gene3D" id="1.10.10.10">
    <property type="entry name" value="Winged helix-like DNA-binding domain superfamily/Winged helix DNA-binding domain"/>
    <property type="match status" value="1"/>
</dbReference>
<feature type="domain" description="Phosphoribosyltransferase" evidence="6">
    <location>
        <begin position="109"/>
        <end position="250"/>
    </location>
</feature>
<evidence type="ECO:0000256" key="2">
    <source>
        <dbReference type="ARBA" id="ARBA00023015"/>
    </source>
</evidence>
<comment type="subunit">
    <text evidence="1">Homodimer.</text>
</comment>
<dbReference type="GO" id="GO:0045892">
    <property type="term" value="P:negative regulation of DNA-templated transcription"/>
    <property type="evidence" value="ECO:0007669"/>
    <property type="project" value="InterPro"/>
</dbReference>
<protein>
    <submittedName>
        <fullName evidence="8">Pur operon repressor</fullName>
    </submittedName>
</protein>
<reference evidence="8 9" key="1">
    <citation type="submission" date="2023-08" db="EMBL/GenBank/DDBJ databases">
        <title>Helicovermis profunda gen. nov., sp. nov., a novel mesophilic, fermentative bacterium within the Bacillota from a deep-sea hydrothermal vent chimney.</title>
        <authorList>
            <person name="Miyazaki U."/>
            <person name="Mizutani D."/>
            <person name="Hashimoto Y."/>
            <person name="Tame A."/>
            <person name="Sawayama S."/>
            <person name="Miyazaki J."/>
            <person name="Takai K."/>
            <person name="Nakagawa S."/>
        </authorList>
    </citation>
    <scope>NUCLEOTIDE SEQUENCE [LARGE SCALE GENOMIC DNA]</scope>
    <source>
        <strain evidence="8 9">S502</strain>
    </source>
</reference>
<dbReference type="InterPro" id="IPR015265">
    <property type="entry name" value="PuR_N"/>
</dbReference>
<keyword evidence="4" id="KW-0804">Transcription</keyword>
<feature type="domain" description="Bacterial purine repressor N-terminal" evidence="7">
    <location>
        <begin position="5"/>
        <end position="74"/>
    </location>
</feature>
<organism evidence="8 9">
    <name type="scientific">Helicovermis profundi</name>
    <dbReference type="NCBI Taxonomy" id="3065157"/>
    <lineage>
        <taxon>Bacteria</taxon>
        <taxon>Bacillati</taxon>
        <taxon>Bacillota</taxon>
        <taxon>Clostridia</taxon>
        <taxon>Helicovermis</taxon>
    </lineage>
</organism>
<dbReference type="Proteomes" id="UP001321786">
    <property type="component" value="Chromosome"/>
</dbReference>
<evidence type="ECO:0000313" key="8">
    <source>
        <dbReference type="EMBL" id="BEP28188.1"/>
    </source>
</evidence>
<sequence length="271" mass="29880">MKKMKRNERIGAIVKVLSDKPNAIFTLSYFTELFNSAKSTISEDIAIVKSIMEELNLGKVETISGAAGGVKFIPVLNKEKKEKLLNNLVSELSDLNRIVPGGFLYIADILCNPRYIKEVGEVFAEKYSHSGVDYVMTVETKGIPLATLTAERLNVPLVIARNENKISEGSKLSINYVSGSTGKVQTMYVAKKAIPNGSNVLIVDDFMRAGGTIKGMEEIVKELNSKVVGACVLMETKTPEIKMYKNYMSILFLEGIINGKIIIHPNEDILK</sequence>
<accession>A0AAU9EFJ6</accession>
<dbReference type="GO" id="GO:0045982">
    <property type="term" value="P:negative regulation of purine nucleobase metabolic process"/>
    <property type="evidence" value="ECO:0007669"/>
    <property type="project" value="InterPro"/>
</dbReference>
<dbReference type="KEGG" id="hprf:HLPR_05190"/>
<dbReference type="SUPFAM" id="SSF46785">
    <property type="entry name" value="Winged helix' DNA-binding domain"/>
    <property type="match status" value="1"/>
</dbReference>
<dbReference type="GO" id="GO:0003677">
    <property type="term" value="F:DNA binding"/>
    <property type="evidence" value="ECO:0007669"/>
    <property type="project" value="UniProtKB-KW"/>
</dbReference>
<dbReference type="SUPFAM" id="SSF53271">
    <property type="entry name" value="PRTase-like"/>
    <property type="match status" value="1"/>
</dbReference>
<evidence type="ECO:0000256" key="1">
    <source>
        <dbReference type="ARBA" id="ARBA00011738"/>
    </source>
</evidence>
<keyword evidence="9" id="KW-1185">Reference proteome</keyword>
<dbReference type="Pfam" id="PF00156">
    <property type="entry name" value="Pribosyltran"/>
    <property type="match status" value="1"/>
</dbReference>
<evidence type="ECO:0000259" key="7">
    <source>
        <dbReference type="Pfam" id="PF09182"/>
    </source>
</evidence>
<gene>
    <name evidence="8" type="primary">purR</name>
    <name evidence="8" type="ORF">HLPR_05190</name>
</gene>
<dbReference type="InterPro" id="IPR036388">
    <property type="entry name" value="WH-like_DNA-bd_sf"/>
</dbReference>
<dbReference type="EMBL" id="AP028654">
    <property type="protein sequence ID" value="BEP28188.1"/>
    <property type="molecule type" value="Genomic_DNA"/>
</dbReference>
<dbReference type="RefSeq" id="WP_338536521.1">
    <property type="nucleotide sequence ID" value="NZ_AP028654.1"/>
</dbReference>
<dbReference type="InterPro" id="IPR000836">
    <property type="entry name" value="PRTase_dom"/>
</dbReference>
<dbReference type="PANTHER" id="PTHR43864:SF2">
    <property type="entry name" value="PUR OPERON REPRESSOR"/>
    <property type="match status" value="1"/>
</dbReference>
<dbReference type="Gene3D" id="3.40.50.2020">
    <property type="match status" value="1"/>
</dbReference>
<dbReference type="NCBIfam" id="TIGR01743">
    <property type="entry name" value="purR_Bsub"/>
    <property type="match status" value="1"/>
</dbReference>
<evidence type="ECO:0000256" key="4">
    <source>
        <dbReference type="ARBA" id="ARBA00023163"/>
    </source>
</evidence>
<dbReference type="AlphaFoldDB" id="A0AAU9EFJ6"/>
<dbReference type="InterPro" id="IPR050118">
    <property type="entry name" value="Pur/Pyrimidine_PRTase"/>
</dbReference>
<name>A0AAU9EFJ6_9FIRM</name>
<dbReference type="PANTHER" id="PTHR43864">
    <property type="entry name" value="HYPOXANTHINE/GUANINE PHOSPHORIBOSYLTRANSFERASE"/>
    <property type="match status" value="1"/>
</dbReference>
<keyword evidence="3" id="KW-0238">DNA-binding</keyword>
<dbReference type="InterPro" id="IPR029057">
    <property type="entry name" value="PRTase-like"/>
</dbReference>
<evidence type="ECO:0000256" key="3">
    <source>
        <dbReference type="ARBA" id="ARBA00023125"/>
    </source>
</evidence>
<dbReference type="CDD" id="cd06223">
    <property type="entry name" value="PRTases_typeI"/>
    <property type="match status" value="1"/>
</dbReference>
<comment type="similarity">
    <text evidence="5">Belongs to the purine/pyrimidine phosphoribosyltransferase family. PurR subfamily.</text>
</comment>
<dbReference type="InterPro" id="IPR010078">
    <property type="entry name" value="PurR_Bsub"/>
</dbReference>
<evidence type="ECO:0000256" key="5">
    <source>
        <dbReference type="ARBA" id="ARBA00049656"/>
    </source>
</evidence>
<evidence type="ECO:0000313" key="9">
    <source>
        <dbReference type="Proteomes" id="UP001321786"/>
    </source>
</evidence>
<evidence type="ECO:0000259" key="6">
    <source>
        <dbReference type="Pfam" id="PF00156"/>
    </source>
</evidence>
<dbReference type="InterPro" id="IPR036390">
    <property type="entry name" value="WH_DNA-bd_sf"/>
</dbReference>
<proteinExistence type="inferred from homology"/>
<dbReference type="Pfam" id="PF09182">
    <property type="entry name" value="PuR_N"/>
    <property type="match status" value="1"/>
</dbReference>
<keyword evidence="2" id="KW-0805">Transcription regulation</keyword>